<dbReference type="Proteomes" id="UP001168990">
    <property type="component" value="Unassembled WGS sequence"/>
</dbReference>
<reference evidence="1" key="2">
    <citation type="submission" date="2023-03" db="EMBL/GenBank/DDBJ databases">
        <authorList>
            <person name="Inwood S.N."/>
            <person name="Skelly J.G."/>
            <person name="Guhlin J."/>
            <person name="Harrop T.W.R."/>
            <person name="Goldson S.G."/>
            <person name="Dearden P.K."/>
        </authorList>
    </citation>
    <scope>NUCLEOTIDE SEQUENCE</scope>
    <source>
        <strain evidence="1">Irish</strain>
        <tissue evidence="1">Whole body</tissue>
    </source>
</reference>
<reference evidence="1" key="1">
    <citation type="journal article" date="2023" name="bioRxiv">
        <title>Scaffold-level genome assemblies of two parasitoid biocontrol wasps reveal the parthenogenesis mechanism and an associated novel virus.</title>
        <authorList>
            <person name="Inwood S."/>
            <person name="Skelly J."/>
            <person name="Guhlin J."/>
            <person name="Harrop T."/>
            <person name="Goldson S."/>
            <person name="Dearden P."/>
        </authorList>
    </citation>
    <scope>NUCLEOTIDE SEQUENCE</scope>
    <source>
        <strain evidence="1">Irish</strain>
        <tissue evidence="1">Whole body</tissue>
    </source>
</reference>
<gene>
    <name evidence="1" type="ORF">PV328_010818</name>
</gene>
<dbReference type="EMBL" id="JAQQBS010000004">
    <property type="protein sequence ID" value="KAK0170234.1"/>
    <property type="molecule type" value="Genomic_DNA"/>
</dbReference>
<keyword evidence="2" id="KW-1185">Reference proteome</keyword>
<sequence length="112" mass="13522">MNIPHLLVIYVNTHLRESYFEAINGPLYDLEKEMLILRMNYIFVNFKCEHIDFCEGLLDVNIVFDEWSLENIVDLLQLSRLSDNYFKRSSSTHRYSFTIEFKHEYNDIIHNL</sequence>
<accession>A0AA39FIK3</accession>
<comment type="caution">
    <text evidence="1">The sequence shown here is derived from an EMBL/GenBank/DDBJ whole genome shotgun (WGS) entry which is preliminary data.</text>
</comment>
<dbReference type="AlphaFoldDB" id="A0AA39FIK3"/>
<organism evidence="1 2">
    <name type="scientific">Microctonus aethiopoides</name>
    <dbReference type="NCBI Taxonomy" id="144406"/>
    <lineage>
        <taxon>Eukaryota</taxon>
        <taxon>Metazoa</taxon>
        <taxon>Ecdysozoa</taxon>
        <taxon>Arthropoda</taxon>
        <taxon>Hexapoda</taxon>
        <taxon>Insecta</taxon>
        <taxon>Pterygota</taxon>
        <taxon>Neoptera</taxon>
        <taxon>Endopterygota</taxon>
        <taxon>Hymenoptera</taxon>
        <taxon>Apocrita</taxon>
        <taxon>Ichneumonoidea</taxon>
        <taxon>Braconidae</taxon>
        <taxon>Euphorinae</taxon>
        <taxon>Microctonus</taxon>
    </lineage>
</organism>
<evidence type="ECO:0000313" key="2">
    <source>
        <dbReference type="Proteomes" id="UP001168990"/>
    </source>
</evidence>
<name>A0AA39FIK3_9HYME</name>
<proteinExistence type="predicted"/>
<evidence type="ECO:0000313" key="1">
    <source>
        <dbReference type="EMBL" id="KAK0170234.1"/>
    </source>
</evidence>
<protein>
    <submittedName>
        <fullName evidence="1">Uncharacterized protein</fullName>
    </submittedName>
</protein>